<dbReference type="OrthoDB" id="1065092at2"/>
<sequence>MPRSLLALALFLAAPTALAQPGVSLGADIVSRYVWRGIDYGDQINIQPTLAVTFDNVEVGTWASYSISSFGDGPAFAEQDFYVSASAGPASFGITDYYYPILNGAESSDFFNFDGDYAGAHTLEAFVQLAPESVPLSLLVATAFYNASDFPTYVELGTGFELGGLEWGAAAGAVFALDPPEGTTGSPFYGTTDDAALINLSLGATKDIPLTDAFSLPVSAALIVNPDSERSFLVFGVSL</sequence>
<keyword evidence="3" id="KW-1185">Reference proteome</keyword>
<name>A0A271J4N8_9BACT</name>
<reference evidence="2 3" key="1">
    <citation type="submission" date="2016-11" db="EMBL/GenBank/DDBJ databases">
        <title>Study of marine rhodopsin-containing bacteria.</title>
        <authorList>
            <person name="Yoshizawa S."/>
            <person name="Kumagai Y."/>
            <person name="Kogure K."/>
        </authorList>
    </citation>
    <scope>NUCLEOTIDE SEQUENCE [LARGE SCALE GENOMIC DNA]</scope>
    <source>
        <strain evidence="2 3">SAORIC-28</strain>
    </source>
</reference>
<organism evidence="2 3">
    <name type="scientific">Rubrivirga marina</name>
    <dbReference type="NCBI Taxonomy" id="1196024"/>
    <lineage>
        <taxon>Bacteria</taxon>
        <taxon>Pseudomonadati</taxon>
        <taxon>Rhodothermota</taxon>
        <taxon>Rhodothermia</taxon>
        <taxon>Rhodothermales</taxon>
        <taxon>Rubricoccaceae</taxon>
        <taxon>Rubrivirga</taxon>
    </lineage>
</organism>
<evidence type="ECO:0000313" key="3">
    <source>
        <dbReference type="Proteomes" id="UP000216339"/>
    </source>
</evidence>
<dbReference type="Pfam" id="PF09694">
    <property type="entry name" value="Gcw_chp"/>
    <property type="match status" value="1"/>
</dbReference>
<gene>
    <name evidence="2" type="ORF">BSZ37_18350</name>
</gene>
<feature type="chain" id="PRO_5013170952" evidence="1">
    <location>
        <begin position="20"/>
        <end position="239"/>
    </location>
</feature>
<evidence type="ECO:0000256" key="1">
    <source>
        <dbReference type="SAM" id="SignalP"/>
    </source>
</evidence>
<dbReference type="InterPro" id="IPR010239">
    <property type="entry name" value="CHP02001"/>
</dbReference>
<feature type="signal peptide" evidence="1">
    <location>
        <begin position="1"/>
        <end position="19"/>
    </location>
</feature>
<keyword evidence="1" id="KW-0732">Signal</keyword>
<protein>
    <submittedName>
        <fullName evidence="2">Uncharacterized protein</fullName>
    </submittedName>
</protein>
<accession>A0A271J4N8</accession>
<dbReference type="AlphaFoldDB" id="A0A271J4N8"/>
<evidence type="ECO:0000313" key="2">
    <source>
        <dbReference type="EMBL" id="PAP78247.1"/>
    </source>
</evidence>
<comment type="caution">
    <text evidence="2">The sequence shown here is derived from an EMBL/GenBank/DDBJ whole genome shotgun (WGS) entry which is preliminary data.</text>
</comment>
<proteinExistence type="predicted"/>
<dbReference type="Proteomes" id="UP000216339">
    <property type="component" value="Unassembled WGS sequence"/>
</dbReference>
<dbReference type="EMBL" id="MQWD01000001">
    <property type="protein sequence ID" value="PAP78247.1"/>
    <property type="molecule type" value="Genomic_DNA"/>
</dbReference>
<dbReference type="RefSeq" id="WP_095511932.1">
    <property type="nucleotide sequence ID" value="NZ_MQWD01000001.1"/>
</dbReference>